<evidence type="ECO:0000256" key="1">
    <source>
        <dbReference type="SAM" id="Phobius"/>
    </source>
</evidence>
<evidence type="ECO:0000313" key="3">
    <source>
        <dbReference type="Proteomes" id="UP001600894"/>
    </source>
</evidence>
<feature type="transmembrane region" description="Helical" evidence="1">
    <location>
        <begin position="139"/>
        <end position="159"/>
    </location>
</feature>
<dbReference type="InterPro" id="IPR003474">
    <property type="entry name" value="Glcn_transporter"/>
</dbReference>
<feature type="transmembrane region" description="Helical" evidence="1">
    <location>
        <begin position="97"/>
        <end position="127"/>
    </location>
</feature>
<feature type="transmembrane region" description="Helical" evidence="1">
    <location>
        <begin position="228"/>
        <end position="247"/>
    </location>
</feature>
<keyword evidence="1" id="KW-1133">Transmembrane helix</keyword>
<proteinExistence type="predicted"/>
<comment type="caution">
    <text evidence="2">The sequence shown here is derived from an EMBL/GenBank/DDBJ whole genome shotgun (WGS) entry which is preliminary data.</text>
</comment>
<feature type="transmembrane region" description="Helical" evidence="1">
    <location>
        <begin position="179"/>
        <end position="198"/>
    </location>
</feature>
<feature type="transmembrane region" description="Helical" evidence="1">
    <location>
        <begin position="408"/>
        <end position="431"/>
    </location>
</feature>
<feature type="transmembrane region" description="Helical" evidence="1">
    <location>
        <begin position="58"/>
        <end position="77"/>
    </location>
</feature>
<feature type="transmembrane region" description="Helical" evidence="1">
    <location>
        <begin position="6"/>
        <end position="37"/>
    </location>
</feature>
<gene>
    <name evidence="2" type="ORF">F130042H8_04260</name>
</gene>
<dbReference type="EMBL" id="BAABXL010000001">
    <property type="protein sequence ID" value="GAA6267366.1"/>
    <property type="molecule type" value="Genomic_DNA"/>
</dbReference>
<keyword evidence="1" id="KW-0472">Membrane</keyword>
<organism evidence="2 3">
    <name type="scientific">Enterocloster alcoholdehydrogenati</name>
    <dbReference type="NCBI Taxonomy" id="2547410"/>
    <lineage>
        <taxon>Bacteria</taxon>
        <taxon>Bacillati</taxon>
        <taxon>Bacillota</taxon>
        <taxon>Clostridia</taxon>
        <taxon>Lachnospirales</taxon>
        <taxon>Lachnospiraceae</taxon>
        <taxon>Enterocloster</taxon>
    </lineage>
</organism>
<dbReference type="RefSeq" id="WP_390469088.1">
    <property type="nucleotide sequence ID" value="NZ_BAABXL010000001.1"/>
</dbReference>
<feature type="transmembrane region" description="Helical" evidence="1">
    <location>
        <begin position="328"/>
        <end position="348"/>
    </location>
</feature>
<sequence length="433" mass="46095">MTATIGFILAIALLVYMIIRGIDMITATVVTAAVILVTSGLNIWEGFLTTYSGGIGEFVASWFLILGLGGVFGQLVLEAGLATRIAKTLTQKLGAKMVGAVILICCFFITLLGINGYIMVFVMYPIADNLLYQNKMDRRVLPFLILGGGACGNGFAYSLDVCNVLPGNYLNTSLGSAPVLSFIFTAVAAACYFLYFNYAQKQSRKQYTPEQLLAMYSDESGIASDESLPGFALSILPFAVVLGAVVATSGWGTSISILFSLLIGILLITATQFKRVKNIKNSIKTGSSSGLNSMLTVGAVMGLSRVLGASPVFQQLQEAVLNLNMPMYLKAFFGTTVLTGLTGSAISGETIFMESFARAFIEMGIQPEAFHRIVTEAALVLNKLPNSSVAILTMSICGCRFKDSYKHILLGTTLPCFAAGLLVAVLATLGLTF</sequence>
<dbReference type="PANTHER" id="PTHR30354">
    <property type="entry name" value="GNT FAMILY GLUCONATE TRANSPORTER"/>
    <property type="match status" value="1"/>
</dbReference>
<dbReference type="Proteomes" id="UP001600894">
    <property type="component" value="Unassembled WGS sequence"/>
</dbReference>
<dbReference type="Pfam" id="PF02447">
    <property type="entry name" value="GntP_permease"/>
    <property type="match status" value="1"/>
</dbReference>
<feature type="transmembrane region" description="Helical" evidence="1">
    <location>
        <begin position="253"/>
        <end position="270"/>
    </location>
</feature>
<name>A0ABQ0ATK5_9FIRM</name>
<reference evidence="2 3" key="1">
    <citation type="submission" date="2024-04" db="EMBL/GenBank/DDBJ databases">
        <title>Defined microbial consortia suppress multidrug-resistant proinflammatory Enterobacteriaceae via ecological control.</title>
        <authorList>
            <person name="Furuichi M."/>
            <person name="Kawaguchi T."/>
            <person name="Pust M."/>
            <person name="Yasuma K."/>
            <person name="Plichta D."/>
            <person name="Hasegawa N."/>
            <person name="Ohya T."/>
            <person name="Bhattarai S."/>
            <person name="Sasajima S."/>
            <person name="Aoto Y."/>
            <person name="Tuganbaev T."/>
            <person name="Yaginuma M."/>
            <person name="Ueda M."/>
            <person name="Okahashi N."/>
            <person name="Amafuji K."/>
            <person name="Kiridooshi Y."/>
            <person name="Sugita K."/>
            <person name="Strazar M."/>
            <person name="Skelly A."/>
            <person name="Suda W."/>
            <person name="Hattori M."/>
            <person name="Nakamoto N."/>
            <person name="Caballero S."/>
            <person name="Norman J."/>
            <person name="Olle B."/>
            <person name="Tanoue T."/>
            <person name="Arita M."/>
            <person name="Bucci V."/>
            <person name="Atarashi K."/>
            <person name="Xavier R."/>
            <person name="Honda K."/>
        </authorList>
    </citation>
    <scope>NUCLEOTIDE SEQUENCE [LARGE SCALE GENOMIC DNA]</scope>
    <source>
        <strain evidence="3">f13</strain>
    </source>
</reference>
<feature type="transmembrane region" description="Helical" evidence="1">
    <location>
        <begin position="291"/>
        <end position="308"/>
    </location>
</feature>
<keyword evidence="3" id="KW-1185">Reference proteome</keyword>
<protein>
    <submittedName>
        <fullName evidence="2">GntP family permease</fullName>
    </submittedName>
</protein>
<accession>A0ABQ0ATK5</accession>
<dbReference type="PANTHER" id="PTHR30354:SF7">
    <property type="entry name" value="BLL7963 PROTEIN"/>
    <property type="match status" value="1"/>
</dbReference>
<keyword evidence="1" id="KW-0812">Transmembrane</keyword>
<evidence type="ECO:0000313" key="2">
    <source>
        <dbReference type="EMBL" id="GAA6267366.1"/>
    </source>
</evidence>